<dbReference type="Pfam" id="PF02558">
    <property type="entry name" value="ApbA"/>
    <property type="match status" value="1"/>
</dbReference>
<protein>
    <recommendedName>
        <fullName evidence="4 12">2-dehydropantoate 2-reductase</fullName>
        <ecNumber evidence="3 12">1.1.1.169</ecNumber>
    </recommendedName>
    <alternativeName>
        <fullName evidence="8 12">Ketopantoate reductase</fullName>
    </alternativeName>
</protein>
<keyword evidence="5 12" id="KW-0521">NADP</keyword>
<comment type="pathway">
    <text evidence="1 12">Cofactor biosynthesis; coenzyme A biosynthesis.</text>
</comment>
<feature type="domain" description="Ketopantoate reductase C-terminal" evidence="14">
    <location>
        <begin position="151"/>
        <end position="269"/>
    </location>
</feature>
<feature type="domain" description="Ketopantoate reductase N-terminal" evidence="13">
    <location>
        <begin position="2"/>
        <end position="124"/>
    </location>
</feature>
<dbReference type="NCBIfam" id="TIGR00745">
    <property type="entry name" value="apbA_panE"/>
    <property type="match status" value="1"/>
</dbReference>
<evidence type="ECO:0000256" key="3">
    <source>
        <dbReference type="ARBA" id="ARBA00013014"/>
    </source>
</evidence>
<proteinExistence type="inferred from homology"/>
<dbReference type="EMBL" id="CP016804">
    <property type="protein sequence ID" value="APE95626.1"/>
    <property type="molecule type" value="Genomic_DNA"/>
</dbReference>
<keyword evidence="6 12" id="KW-0173">Coenzyme A biosynthesis</keyword>
<dbReference type="GO" id="GO:0050661">
    <property type="term" value="F:NADP binding"/>
    <property type="evidence" value="ECO:0007669"/>
    <property type="project" value="TreeGrafter"/>
</dbReference>
<dbReference type="GO" id="GO:0015940">
    <property type="term" value="P:pantothenate biosynthetic process"/>
    <property type="evidence" value="ECO:0007669"/>
    <property type="project" value="InterPro"/>
</dbReference>
<evidence type="ECO:0000256" key="2">
    <source>
        <dbReference type="ARBA" id="ARBA00007870"/>
    </source>
</evidence>
<dbReference type="Gene3D" id="3.40.50.720">
    <property type="entry name" value="NAD(P)-binding Rossmann-like Domain"/>
    <property type="match status" value="1"/>
</dbReference>
<dbReference type="PANTHER" id="PTHR43765">
    <property type="entry name" value="2-DEHYDROPANTOATE 2-REDUCTASE-RELATED"/>
    <property type="match status" value="1"/>
</dbReference>
<sequence>MTLIGHENDHLRALRRGSLQIDSPTDVARSQEVSVSTSPSTVAEADLLLLAVKSYDTATAMAEVESYLADTEVLTLQNGLGNIQTIREVVGENQVIGGTTTMAAFIPEPGRVRIESRGQTRIGRPWDGTDGLDAVTETFRTAGFDIQAASDIRTAIWEKVLINVGINPVTALGRVPNGHLRSGPGRELLEAAIEEAAQVAAAEGYHVADPIEQAIQVVQDTATNRSSMSQDLQRGTRTEIESLNGAIVDRAEKHGIHVPVNRTLSAAIRLASSRAETHSSNGSRA</sequence>
<evidence type="ECO:0000256" key="6">
    <source>
        <dbReference type="ARBA" id="ARBA00022993"/>
    </source>
</evidence>
<dbReference type="InterPro" id="IPR003710">
    <property type="entry name" value="ApbA"/>
</dbReference>
<comment type="function">
    <text evidence="11">Catalyzes the NAD(P)H-dependent reduction of ketopantoate into pantoic acid.</text>
</comment>
<evidence type="ECO:0000256" key="1">
    <source>
        <dbReference type="ARBA" id="ARBA00004724"/>
    </source>
</evidence>
<evidence type="ECO:0000259" key="14">
    <source>
        <dbReference type="Pfam" id="PF08546"/>
    </source>
</evidence>
<evidence type="ECO:0000313" key="18">
    <source>
        <dbReference type="Proteomes" id="UP000186165"/>
    </source>
</evidence>
<dbReference type="EMBL" id="CP016070">
    <property type="protein sequence ID" value="AOW80323.1"/>
    <property type="molecule type" value="Genomic_DNA"/>
</dbReference>
<dbReference type="SUPFAM" id="SSF51735">
    <property type="entry name" value="NAD(P)-binding Rossmann-fold domains"/>
    <property type="match status" value="1"/>
</dbReference>
<comment type="similarity">
    <text evidence="2 12">Belongs to the ketopantoate reductase family.</text>
</comment>
<dbReference type="InterPro" id="IPR013332">
    <property type="entry name" value="KPR_N"/>
</dbReference>
<evidence type="ECO:0000256" key="7">
    <source>
        <dbReference type="ARBA" id="ARBA00023002"/>
    </source>
</evidence>
<dbReference type="InterPro" id="IPR036291">
    <property type="entry name" value="NAD(P)-bd_dom_sf"/>
</dbReference>
<dbReference type="EC" id="1.1.1.169" evidence="3 12"/>
<evidence type="ECO:0000259" key="13">
    <source>
        <dbReference type="Pfam" id="PF02558"/>
    </source>
</evidence>
<dbReference type="InterPro" id="IPR013328">
    <property type="entry name" value="6PGD_dom2"/>
</dbReference>
<dbReference type="STRING" id="1873524.HSR6_1178"/>
<dbReference type="GO" id="GO:0005737">
    <property type="term" value="C:cytoplasm"/>
    <property type="evidence" value="ECO:0007669"/>
    <property type="project" value="TreeGrafter"/>
</dbReference>
<evidence type="ECO:0000256" key="4">
    <source>
        <dbReference type="ARBA" id="ARBA00019465"/>
    </source>
</evidence>
<dbReference type="KEGG" id="hhsr:HSR6_1178"/>
<organism evidence="15 17">
    <name type="scientific">Halodesulfurarchaeum formicicum</name>
    <dbReference type="NCBI Taxonomy" id="1873524"/>
    <lineage>
        <taxon>Archaea</taxon>
        <taxon>Methanobacteriati</taxon>
        <taxon>Methanobacteriota</taxon>
        <taxon>Stenosarchaea group</taxon>
        <taxon>Halobacteria</taxon>
        <taxon>Halobacteriales</taxon>
        <taxon>Halobacteriaceae</taxon>
        <taxon>Halodesulfurarchaeum</taxon>
    </lineage>
</organism>
<dbReference type="FunFam" id="1.10.1040.10:FF:000017">
    <property type="entry name" value="2-dehydropantoate 2-reductase"/>
    <property type="match status" value="1"/>
</dbReference>
<accession>A0A1J1ABV7</accession>
<dbReference type="SUPFAM" id="SSF48179">
    <property type="entry name" value="6-phosphogluconate dehydrogenase C-terminal domain-like"/>
    <property type="match status" value="1"/>
</dbReference>
<dbReference type="Pfam" id="PF08546">
    <property type="entry name" value="ApbA_C"/>
    <property type="match status" value="1"/>
</dbReference>
<dbReference type="KEGG" id="halh:HTSR_1143"/>
<dbReference type="AlphaFoldDB" id="A0A1D8S4P2"/>
<comment type="catalytic activity">
    <reaction evidence="9">
        <text>(R)-pantoate + NADP(+) = 2-dehydropantoate + NADPH + H(+)</text>
        <dbReference type="Rhea" id="RHEA:16233"/>
        <dbReference type="ChEBI" id="CHEBI:11561"/>
        <dbReference type="ChEBI" id="CHEBI:15378"/>
        <dbReference type="ChEBI" id="CHEBI:15980"/>
        <dbReference type="ChEBI" id="CHEBI:57783"/>
        <dbReference type="ChEBI" id="CHEBI:58349"/>
        <dbReference type="EC" id="1.1.1.169"/>
    </reaction>
    <physiologicalReaction direction="right-to-left" evidence="9">
        <dbReference type="Rhea" id="RHEA:16235"/>
    </physiologicalReaction>
</comment>
<accession>A0A1D8S4P2</accession>
<evidence type="ECO:0000256" key="10">
    <source>
        <dbReference type="ARBA" id="ARBA00048196"/>
    </source>
</evidence>
<evidence type="ECO:0000256" key="12">
    <source>
        <dbReference type="RuleBase" id="RU362068"/>
    </source>
</evidence>
<dbReference type="InterPro" id="IPR050838">
    <property type="entry name" value="Ketopantoate_reductase"/>
</dbReference>
<dbReference type="PANTHER" id="PTHR43765:SF2">
    <property type="entry name" value="2-DEHYDROPANTOATE 2-REDUCTASE"/>
    <property type="match status" value="1"/>
</dbReference>
<reference evidence="15 17" key="1">
    <citation type="submission" date="2016-06" db="EMBL/GenBank/DDBJ databases">
        <title>Discovery of anaerobic lithoheterotrophic haloarchaeon capable of sulfur respiration by hydrogen and formate.</title>
        <authorList>
            <person name="Sorokin D.Y."/>
            <person name="Kublanov I.V."/>
            <person name="Roman P."/>
            <person name="Sinninghe Damste J.S."/>
            <person name="Golyshin P.N."/>
            <person name="Rojo D."/>
            <person name="Ciordia S."/>
            <person name="Mena Md.C."/>
            <person name="Ferrer M."/>
            <person name="Smedile F."/>
            <person name="Messina E."/>
            <person name="La Cono V."/>
            <person name="Yakimov M.M."/>
        </authorList>
    </citation>
    <scope>NUCLEOTIDE SEQUENCE [LARGE SCALE GENOMIC DNA]</scope>
    <source>
        <strain evidence="15 17">HTSR1</strain>
    </source>
</reference>
<keyword evidence="18" id="KW-1185">Reference proteome</keyword>
<comment type="catalytic activity">
    <reaction evidence="10">
        <text>(R)-pantoate + NAD(+) = 2-dehydropantoate + NADH + H(+)</text>
        <dbReference type="Rhea" id="RHEA:61292"/>
        <dbReference type="ChEBI" id="CHEBI:11561"/>
        <dbReference type="ChEBI" id="CHEBI:15378"/>
        <dbReference type="ChEBI" id="CHEBI:15980"/>
        <dbReference type="ChEBI" id="CHEBI:57540"/>
        <dbReference type="ChEBI" id="CHEBI:57945"/>
    </reaction>
    <physiologicalReaction direction="right-to-left" evidence="10">
        <dbReference type="Rhea" id="RHEA:61294"/>
    </physiologicalReaction>
</comment>
<reference evidence="18" key="2">
    <citation type="submission" date="2016-08" db="EMBL/GenBank/DDBJ databases">
        <title>Discovery of first anaerobic lithoheterotrophic haloarchae widely represented in hypersaline habitats.</title>
        <authorList>
            <person name="Sorokin D.Y."/>
            <person name="Kublanov I.V."/>
            <person name="Roman P."/>
            <person name="Sinninghe Damste J.S."/>
            <person name="Golyshin P.N."/>
            <person name="Rojo D."/>
            <person name="Ciordia S."/>
            <person name="Mena Md.C."/>
            <person name="Ferrer M."/>
            <person name="Smedile F."/>
            <person name="Messina E."/>
            <person name="La Cono V."/>
            <person name="Yakimov M.M."/>
        </authorList>
    </citation>
    <scope>NUCLEOTIDE SEQUENCE [LARGE SCALE GENOMIC DNA]</scope>
    <source>
        <strain evidence="18">HSR6</strain>
    </source>
</reference>
<dbReference type="Gene3D" id="1.10.1040.10">
    <property type="entry name" value="N-(1-d-carboxylethyl)-l-norvaline Dehydrogenase, domain 2"/>
    <property type="match status" value="1"/>
</dbReference>
<dbReference type="InterPro" id="IPR008927">
    <property type="entry name" value="6-PGluconate_DH-like_C_sf"/>
</dbReference>
<dbReference type="InterPro" id="IPR013752">
    <property type="entry name" value="KPA_reductase"/>
</dbReference>
<evidence type="ECO:0000256" key="8">
    <source>
        <dbReference type="ARBA" id="ARBA00032024"/>
    </source>
</evidence>
<dbReference type="UniPathway" id="UPA00241"/>
<evidence type="ECO:0000256" key="9">
    <source>
        <dbReference type="ARBA" id="ARBA00047506"/>
    </source>
</evidence>
<evidence type="ECO:0000256" key="11">
    <source>
        <dbReference type="ARBA" id="ARBA00056765"/>
    </source>
</evidence>
<evidence type="ECO:0000313" key="15">
    <source>
        <dbReference type="EMBL" id="AOW80323.1"/>
    </source>
</evidence>
<gene>
    <name evidence="15" type="primary">apbA</name>
    <name evidence="16" type="ORF">HSR6_1178</name>
    <name evidence="15" type="ORF">HTSR_1143</name>
</gene>
<keyword evidence="7 12" id="KW-0560">Oxidoreductase</keyword>
<dbReference type="GO" id="GO:0015937">
    <property type="term" value="P:coenzyme A biosynthetic process"/>
    <property type="evidence" value="ECO:0007669"/>
    <property type="project" value="UniProtKB-UniPathway"/>
</dbReference>
<dbReference type="Proteomes" id="UP000186165">
    <property type="component" value="Chromosome"/>
</dbReference>
<dbReference type="GO" id="GO:0008677">
    <property type="term" value="F:2-dehydropantoate 2-reductase activity"/>
    <property type="evidence" value="ECO:0007669"/>
    <property type="project" value="UniProtKB-EC"/>
</dbReference>
<comment type="function">
    <text evidence="12">Catalyzes the NADPH-dependent reduction of ketopantoate into pantoic acid.</text>
</comment>
<evidence type="ECO:0000313" key="16">
    <source>
        <dbReference type="EMBL" id="APE95626.1"/>
    </source>
</evidence>
<name>A0A1D8S4P2_9EURY</name>
<evidence type="ECO:0000256" key="5">
    <source>
        <dbReference type="ARBA" id="ARBA00022857"/>
    </source>
</evidence>
<evidence type="ECO:0000313" key="17">
    <source>
        <dbReference type="Proteomes" id="UP000185608"/>
    </source>
</evidence>
<dbReference type="Proteomes" id="UP000185608">
    <property type="component" value="Chromosome"/>
</dbReference>
<reference evidence="16" key="3">
    <citation type="journal article" date="2017" name="ISME J.">
        <title>Discovery of anaerobic lithoheterotrophic haloarchaea, ubiquitous in hypersaline habitats.</title>
        <authorList>
            <person name="Sorokin D.Y."/>
            <person name="Messina E."/>
            <person name="Smedile F."/>
            <person name="Roman P."/>
            <person name="Damste J.S.S."/>
            <person name="Ciordia S."/>
            <person name="Mena M.C."/>
            <person name="Ferrer M."/>
            <person name="Golyshin P.N."/>
            <person name="Kublanov I.V."/>
            <person name="Samarov N.I."/>
            <person name="Toshchakov S.V."/>
            <person name="La Cono V."/>
            <person name="Yakimov M.M."/>
        </authorList>
    </citation>
    <scope>NUCLEOTIDE SEQUENCE</scope>
    <source>
        <strain evidence="16">HSR6</strain>
    </source>
</reference>